<evidence type="ECO:0000313" key="2">
    <source>
        <dbReference type="Proteomes" id="UP000000458"/>
    </source>
</evidence>
<reference evidence="1 2" key="1">
    <citation type="journal article" date="2012" name="J. Virol.">
        <title>Genome Sequence of Cronobacter sakazakii Myovirus vB_CsaM_GAP31.</title>
        <authorList>
            <person name="Abbasifar R."/>
            <person name="Kropinski A.M."/>
            <person name="Sabour P.M."/>
            <person name="Ackermann H.W."/>
            <person name="Alanis Villa A."/>
            <person name="Abbasifar A."/>
            <person name="Griffiths M.W."/>
        </authorList>
    </citation>
    <scope>NUCLEOTIDE SEQUENCE [LARGE SCALE GENOMIC DNA]</scope>
</reference>
<organism evidence="1 2">
    <name type="scientific">Cronobacter phage vB_CsaM_GAP31</name>
    <dbReference type="NCBI Taxonomy" id="1141135"/>
    <lineage>
        <taxon>Viruses</taxon>
        <taxon>Duplodnaviria</taxon>
        <taxon>Heunggongvirae</taxon>
        <taxon>Uroviricota</taxon>
        <taxon>Caudoviricetes</taxon>
        <taxon>Vequintavirinae</taxon>
        <taxon>Seunavirus</taxon>
        <taxon>Seunavirus GAP31</taxon>
    </lineage>
</organism>
<dbReference type="OrthoDB" id="18413at10239"/>
<name>K4FAW1_9CAUD</name>
<evidence type="ECO:0000313" key="1">
    <source>
        <dbReference type="EMBL" id="AFC21284.1"/>
    </source>
</evidence>
<dbReference type="RefSeq" id="YP_006986939.1">
    <property type="nucleotide sequence ID" value="NC_019400.1"/>
</dbReference>
<dbReference type="GeneID" id="13993717"/>
<dbReference type="EMBL" id="JN882284">
    <property type="protein sequence ID" value="AFC21284.1"/>
    <property type="molecule type" value="Genomic_DNA"/>
</dbReference>
<dbReference type="Proteomes" id="UP000000458">
    <property type="component" value="Segment"/>
</dbReference>
<sequence length="104" mass="12059">MQLLEDKGGRPDRNEPDHRVRQDTICLLYGFSPKNPLTGQLNGRECFVIQRSKFGPDRIPYPPDDVWFECHIRGMPVTIDVPLEHLMLLDDSDRLVIEKLSSNR</sequence>
<accession>K4FAW1</accession>
<protein>
    <submittedName>
        <fullName evidence="1">Uncharacterized protein</fullName>
    </submittedName>
</protein>
<gene>
    <name evidence="1" type="ORF">GAP31_103</name>
</gene>
<proteinExistence type="predicted"/>
<keyword evidence="2" id="KW-1185">Reference proteome</keyword>
<dbReference type="KEGG" id="vg:13993717"/>